<evidence type="ECO:0000256" key="8">
    <source>
        <dbReference type="ARBA" id="ARBA00022840"/>
    </source>
</evidence>
<dbReference type="SMART" id="SM00487">
    <property type="entry name" value="DEXDc"/>
    <property type="match status" value="1"/>
</dbReference>
<dbReference type="InterPro" id="IPR014001">
    <property type="entry name" value="Helicase_ATP-bd"/>
</dbReference>
<keyword evidence="9 10" id="KW-0238">DNA-binding</keyword>
<evidence type="ECO:0000256" key="5">
    <source>
        <dbReference type="ARBA" id="ARBA00022747"/>
    </source>
</evidence>
<evidence type="ECO:0000256" key="1">
    <source>
        <dbReference type="ARBA" id="ARBA00000851"/>
    </source>
</evidence>
<dbReference type="PROSITE" id="PS51192">
    <property type="entry name" value="HELICASE_ATP_BIND_1"/>
    <property type="match status" value="1"/>
</dbReference>
<dbReference type="InterPro" id="IPR004473">
    <property type="entry name" value="Restrct_endonuc_typeI_HsdR"/>
</dbReference>
<dbReference type="InterPro" id="IPR021810">
    <property type="entry name" value="T1RH-like_C"/>
</dbReference>
<evidence type="ECO:0000256" key="9">
    <source>
        <dbReference type="ARBA" id="ARBA00023125"/>
    </source>
</evidence>
<accession>A0ABS3SPG3</accession>
<dbReference type="CDD" id="cd22332">
    <property type="entry name" value="HsdR_N"/>
    <property type="match status" value="1"/>
</dbReference>
<dbReference type="InterPro" id="IPR051268">
    <property type="entry name" value="Type-I_R_enzyme_R_subunit"/>
</dbReference>
<comment type="catalytic activity">
    <reaction evidence="1 10">
        <text>Endonucleolytic cleavage of DNA to give random double-stranded fragments with terminal 5'-phosphates, ATP is simultaneously hydrolyzed.</text>
        <dbReference type="EC" id="3.1.21.3"/>
    </reaction>
</comment>
<dbReference type="EMBL" id="JAGEVG010000004">
    <property type="protein sequence ID" value="MBO3097605.1"/>
    <property type="molecule type" value="Genomic_DNA"/>
</dbReference>
<feature type="domain" description="Helicase ATP-binding" evidence="11">
    <location>
        <begin position="294"/>
        <end position="477"/>
    </location>
</feature>
<organism evidence="12 13">
    <name type="scientific">Gelidibacter pelagius</name>
    <dbReference type="NCBI Taxonomy" id="2819985"/>
    <lineage>
        <taxon>Bacteria</taxon>
        <taxon>Pseudomonadati</taxon>
        <taxon>Bacteroidota</taxon>
        <taxon>Flavobacteriia</taxon>
        <taxon>Flavobacteriales</taxon>
        <taxon>Flavobacteriaceae</taxon>
        <taxon>Gelidibacter</taxon>
    </lineage>
</organism>
<dbReference type="CDD" id="cd18800">
    <property type="entry name" value="SF2_C_EcoR124I-like"/>
    <property type="match status" value="1"/>
</dbReference>
<sequence length="1041" mass="117850">MTKITENTIEQSFIEQLVGQGYTCHYGPDIAPYSNNPQRESFESVLLEQQLKNAIQKLNPEVPEVARIEAFQKVRNLGTLDIMENNERFHTYLSNGVTVEYYKDGRTRGINIKLLDVVQPENNSFWAVNQLVVKENNNEKRFDVVIFVNGLPLVFAELKNATDEQATLIRAHQQIQNYKTATPSIFYFNSICIISDGIDAKTSSLSAPFSRYLSWKAPTPLPNDPRTDLQILTEHMLNKKTLVELIRYCTVFEQEEKKDKNTGLIFQVKIKKVAAYHQYYAVQKAVDQTVRATHAEVGDRKIGVVWHTQGSGKSLSMVFYSGQIVTHPAMGNPTIVILTDRNDLDDQLFSTFGNCKELLRQTPVQAQNRDHIKELLNVSGGGVIFTTIQKFSPDEGNVFDTLSERTNIVVVADEAHRSQYGFKAREVETEEGSEIRYGNAKYLRDALPNASYIGFTGTPIEKEDKSTPAVFGDYIDVYDIKQAVDDGATVPISYESRLVKIKLDAQTASTIDEEINAIAHVSEEQLEYVKKRTATIEAVIGHPERIKDIAKDLVAHFEARQEVFVGKAMIVGMTRRICVLLYNEIVALRPEWHNEDLTQGNIKVVMTSSSDDLPIFQPHHTTKRQRKELALRMKDKNDPLQLVIVRDMWLTGFDAPSLHTLYVDKKMQGANLMQAIARVNRVYGDKPGGLIVDYIGIGQDLRNAMAVYLQSGGEGSPVVDIREAIAGMLEKYEVVDQMFPGFDYRSYFTSEVSRRLQIILGAQNFILATPKLKDRFLKEVTLLSKLYAMSVPSAEANKIKDDVAFFQAIKSRINKFSGNTVISDYEVETAIKQIIDDKLGSDGIIDIFQAAGIESPSVSILSDEFLLEVKNMQQKNVAYELLKKLLSDEVRIRKVKNIAQGKRFSEMLESIVKRYHNNQIDSAQVLAELSEMAKEMRLEDQKSVDLNLTPEEYAFYTVLSQNDSTKMLDDEKMRELIHTIVDVVRNNATVDWQNRDDVRAKLRLTVKKILMRYGYPPDLAKLEADKVLAQSENLAAFFAGK</sequence>
<evidence type="ECO:0000256" key="4">
    <source>
        <dbReference type="ARBA" id="ARBA00022741"/>
    </source>
</evidence>
<evidence type="ECO:0000259" key="11">
    <source>
        <dbReference type="PROSITE" id="PS51192"/>
    </source>
</evidence>
<keyword evidence="5 10" id="KW-0680">Restriction system</keyword>
<comment type="similarity">
    <text evidence="2 10">Belongs to the HsdR family.</text>
</comment>
<name>A0ABS3SPG3_9FLAO</name>
<dbReference type="SUPFAM" id="SSF52540">
    <property type="entry name" value="P-loop containing nucleoside triphosphate hydrolases"/>
    <property type="match status" value="1"/>
</dbReference>
<evidence type="ECO:0000256" key="6">
    <source>
        <dbReference type="ARBA" id="ARBA00022759"/>
    </source>
</evidence>
<evidence type="ECO:0000256" key="7">
    <source>
        <dbReference type="ARBA" id="ARBA00022801"/>
    </source>
</evidence>
<protein>
    <recommendedName>
        <fullName evidence="10">Type I restriction enzyme endonuclease subunit</fullName>
        <shortName evidence="10">R protein</shortName>
        <ecNumber evidence="10">3.1.21.3</ecNumber>
    </recommendedName>
</protein>
<dbReference type="InterPro" id="IPR027417">
    <property type="entry name" value="P-loop_NTPase"/>
</dbReference>
<dbReference type="PANTHER" id="PTHR30195">
    <property type="entry name" value="TYPE I SITE-SPECIFIC DEOXYRIBONUCLEASE PROTEIN SUBUNIT M AND R"/>
    <property type="match status" value="1"/>
</dbReference>
<keyword evidence="4 10" id="KW-0547">Nucleotide-binding</keyword>
<keyword evidence="13" id="KW-1185">Reference proteome</keyword>
<dbReference type="CDD" id="cd18030">
    <property type="entry name" value="DEXHc_RE_I_HsdR"/>
    <property type="match status" value="1"/>
</dbReference>
<evidence type="ECO:0000313" key="13">
    <source>
        <dbReference type="Proteomes" id="UP000681315"/>
    </source>
</evidence>
<evidence type="ECO:0000256" key="10">
    <source>
        <dbReference type="RuleBase" id="RU364115"/>
    </source>
</evidence>
<dbReference type="Pfam" id="PF18766">
    <property type="entry name" value="SWI2_SNF2"/>
    <property type="match status" value="1"/>
</dbReference>
<keyword evidence="7 10" id="KW-0378">Hydrolase</keyword>
<evidence type="ECO:0000256" key="2">
    <source>
        <dbReference type="ARBA" id="ARBA00008598"/>
    </source>
</evidence>
<dbReference type="NCBIfam" id="TIGR00348">
    <property type="entry name" value="hsdR"/>
    <property type="match status" value="1"/>
</dbReference>
<proteinExistence type="inferred from homology"/>
<evidence type="ECO:0000256" key="3">
    <source>
        <dbReference type="ARBA" id="ARBA00022722"/>
    </source>
</evidence>
<dbReference type="Pfam" id="PF11867">
    <property type="entry name" value="T1RH-like_C"/>
    <property type="match status" value="1"/>
</dbReference>
<keyword evidence="3" id="KW-0540">Nuclease</keyword>
<dbReference type="InterPro" id="IPR007409">
    <property type="entry name" value="Restrct_endonuc_type1_HsdR_N"/>
</dbReference>
<comment type="function">
    <text evidence="10">Subunit R is required for both nuclease and ATPase activities, but not for modification.</text>
</comment>
<gene>
    <name evidence="12" type="ORF">J4051_04960</name>
</gene>
<evidence type="ECO:0000313" key="12">
    <source>
        <dbReference type="EMBL" id="MBO3097605.1"/>
    </source>
</evidence>
<comment type="subunit">
    <text evidence="10">The type I restriction/modification system is composed of three polypeptides R, M and S.</text>
</comment>
<dbReference type="Proteomes" id="UP000681315">
    <property type="component" value="Unassembled WGS sequence"/>
</dbReference>
<dbReference type="InterPro" id="IPR055180">
    <property type="entry name" value="HsdR_RecA-like_helicase_dom_2"/>
</dbReference>
<dbReference type="PANTHER" id="PTHR30195:SF15">
    <property type="entry name" value="TYPE I RESTRICTION ENZYME HINDI ENDONUCLEASE SUBUNIT"/>
    <property type="match status" value="1"/>
</dbReference>
<dbReference type="RefSeq" id="WP_208232751.1">
    <property type="nucleotide sequence ID" value="NZ_JAGEVG010000004.1"/>
</dbReference>
<comment type="caution">
    <text evidence="12">The sequence shown here is derived from an EMBL/GenBank/DDBJ whole genome shotgun (WGS) entry which is preliminary data.</text>
</comment>
<dbReference type="Pfam" id="PF22679">
    <property type="entry name" value="T1R_D3-like"/>
    <property type="match status" value="1"/>
</dbReference>
<dbReference type="Gene3D" id="3.40.50.300">
    <property type="entry name" value="P-loop containing nucleotide triphosphate hydrolases"/>
    <property type="match status" value="3"/>
</dbReference>
<dbReference type="Gene3D" id="3.90.1570.50">
    <property type="match status" value="1"/>
</dbReference>
<dbReference type="EC" id="3.1.21.3" evidence="10"/>
<keyword evidence="8 10" id="KW-0067">ATP-binding</keyword>
<keyword evidence="6 12" id="KW-0255">Endonuclease</keyword>
<dbReference type="Pfam" id="PF04313">
    <property type="entry name" value="HSDR_N"/>
    <property type="match status" value="1"/>
</dbReference>
<dbReference type="InterPro" id="IPR040980">
    <property type="entry name" value="SWI2_SNF2"/>
</dbReference>
<dbReference type="GO" id="GO:0004519">
    <property type="term" value="F:endonuclease activity"/>
    <property type="evidence" value="ECO:0007669"/>
    <property type="project" value="UniProtKB-KW"/>
</dbReference>
<reference evidence="12 13" key="1">
    <citation type="submission" date="2021-03" db="EMBL/GenBank/DDBJ databases">
        <title>Gelidibacter sp. nov., isolated from costal sediment.</title>
        <authorList>
            <person name="Lun K.-Y."/>
        </authorList>
    </citation>
    <scope>NUCLEOTIDE SEQUENCE [LARGE SCALE GENOMIC DNA]</scope>
    <source>
        <strain evidence="12 13">DF109</strain>
    </source>
</reference>